<comment type="caution">
    <text evidence="7">The sequence shown here is derived from an EMBL/GenBank/DDBJ whole genome shotgun (WGS) entry which is preliminary data.</text>
</comment>
<organism evidence="7 8">
    <name type="scientific">Pseudonocardia yuanmonensis</name>
    <dbReference type="NCBI Taxonomy" id="1095914"/>
    <lineage>
        <taxon>Bacteria</taxon>
        <taxon>Bacillati</taxon>
        <taxon>Actinomycetota</taxon>
        <taxon>Actinomycetes</taxon>
        <taxon>Pseudonocardiales</taxon>
        <taxon>Pseudonocardiaceae</taxon>
        <taxon>Pseudonocardia</taxon>
    </lineage>
</organism>
<dbReference type="Gene3D" id="3.20.20.80">
    <property type="entry name" value="Glycosidases"/>
    <property type="match status" value="1"/>
</dbReference>
<evidence type="ECO:0000256" key="1">
    <source>
        <dbReference type="ARBA" id="ARBA00010830"/>
    </source>
</evidence>
<feature type="domain" description="Apiosidase-like catalytic" evidence="6">
    <location>
        <begin position="41"/>
        <end position="205"/>
    </location>
</feature>
<dbReference type="InterPro" id="IPR025277">
    <property type="entry name" value="Apiosidase-like_cat_dom"/>
</dbReference>
<feature type="domain" description="Resuscitation-promoting factor core lysozyme-like" evidence="4">
    <location>
        <begin position="684"/>
        <end position="758"/>
    </location>
</feature>
<keyword evidence="8" id="KW-1185">Reference proteome</keyword>
<feature type="region of interest" description="Disordered" evidence="3">
    <location>
        <begin position="526"/>
        <end position="689"/>
    </location>
</feature>
<protein>
    <recommendedName>
        <fullName evidence="9">DUF4038 domain-containing protein</fullName>
    </recommendedName>
</protein>
<dbReference type="InterPro" id="IPR010618">
    <property type="entry name" value="RPF"/>
</dbReference>
<dbReference type="InterPro" id="IPR024749">
    <property type="entry name" value="Collagen-bd_put"/>
</dbReference>
<evidence type="ECO:0000313" key="8">
    <source>
        <dbReference type="Proteomes" id="UP001500325"/>
    </source>
</evidence>
<feature type="compositionally biased region" description="Acidic residues" evidence="3">
    <location>
        <begin position="548"/>
        <end position="571"/>
    </location>
</feature>
<dbReference type="PANTHER" id="PTHR37836:SF2">
    <property type="entry name" value="DUF4038 DOMAIN-CONTAINING PROTEIN"/>
    <property type="match status" value="1"/>
</dbReference>
<feature type="compositionally biased region" description="Low complexity" evidence="3">
    <location>
        <begin position="306"/>
        <end position="320"/>
    </location>
</feature>
<evidence type="ECO:0000259" key="5">
    <source>
        <dbReference type="Pfam" id="PF12904"/>
    </source>
</evidence>
<keyword evidence="2" id="KW-0378">Hydrolase</keyword>
<feature type="compositionally biased region" description="Low complexity" evidence="3">
    <location>
        <begin position="208"/>
        <end position="217"/>
    </location>
</feature>
<dbReference type="InterPro" id="IPR017853">
    <property type="entry name" value="GH"/>
</dbReference>
<dbReference type="Pfam" id="PF13204">
    <property type="entry name" value="Apiosidase"/>
    <property type="match status" value="2"/>
</dbReference>
<dbReference type="SUPFAM" id="SSF53955">
    <property type="entry name" value="Lysozyme-like"/>
    <property type="match status" value="1"/>
</dbReference>
<gene>
    <name evidence="7" type="ORF">GCM10023215_00740</name>
</gene>
<dbReference type="EMBL" id="BAABIC010000001">
    <property type="protein sequence ID" value="GAA4673184.1"/>
    <property type="molecule type" value="Genomic_DNA"/>
</dbReference>
<feature type="domain" description="Apiosidase-like catalytic" evidence="6">
    <location>
        <begin position="334"/>
        <end position="421"/>
    </location>
</feature>
<dbReference type="SUPFAM" id="SSF51445">
    <property type="entry name" value="(Trans)glycosidases"/>
    <property type="match status" value="1"/>
</dbReference>
<evidence type="ECO:0000259" key="6">
    <source>
        <dbReference type="Pfam" id="PF13204"/>
    </source>
</evidence>
<dbReference type="PANTHER" id="PTHR37836">
    <property type="entry name" value="LMO1036 PROTEIN"/>
    <property type="match status" value="1"/>
</dbReference>
<accession>A0ABP8VX02</accession>
<name>A0ABP8VX02_9PSEU</name>
<evidence type="ECO:0000256" key="3">
    <source>
        <dbReference type="SAM" id="MobiDB-lite"/>
    </source>
</evidence>
<feature type="compositionally biased region" description="Acidic residues" evidence="3">
    <location>
        <begin position="232"/>
        <end position="241"/>
    </location>
</feature>
<dbReference type="CDD" id="cd13925">
    <property type="entry name" value="RPF"/>
    <property type="match status" value="1"/>
</dbReference>
<evidence type="ECO:0008006" key="9">
    <source>
        <dbReference type="Google" id="ProtNLM"/>
    </source>
</evidence>
<dbReference type="Gene3D" id="1.10.530.10">
    <property type="match status" value="1"/>
</dbReference>
<feature type="compositionally biased region" description="Basic and acidic residues" evidence="3">
    <location>
        <begin position="587"/>
        <end position="662"/>
    </location>
</feature>
<proteinExistence type="inferred from homology"/>
<comment type="similarity">
    <text evidence="1">Belongs to the transglycosylase family. Rpf subfamily.</text>
</comment>
<feature type="compositionally biased region" description="Gly residues" evidence="3">
    <location>
        <begin position="218"/>
        <end position="227"/>
    </location>
</feature>
<dbReference type="InterPro" id="IPR023346">
    <property type="entry name" value="Lysozyme-like_dom_sf"/>
</dbReference>
<evidence type="ECO:0000259" key="4">
    <source>
        <dbReference type="Pfam" id="PF06737"/>
    </source>
</evidence>
<dbReference type="Pfam" id="PF06737">
    <property type="entry name" value="Transglycosylas"/>
    <property type="match status" value="1"/>
</dbReference>
<dbReference type="Proteomes" id="UP001500325">
    <property type="component" value="Unassembled WGS sequence"/>
</dbReference>
<reference evidence="8" key="1">
    <citation type="journal article" date="2019" name="Int. J. Syst. Evol. Microbiol.">
        <title>The Global Catalogue of Microorganisms (GCM) 10K type strain sequencing project: providing services to taxonomists for standard genome sequencing and annotation.</title>
        <authorList>
            <consortium name="The Broad Institute Genomics Platform"/>
            <consortium name="The Broad Institute Genome Sequencing Center for Infectious Disease"/>
            <person name="Wu L."/>
            <person name="Ma J."/>
        </authorList>
    </citation>
    <scope>NUCLEOTIDE SEQUENCE [LARGE SCALE GENOMIC DNA]</scope>
    <source>
        <strain evidence="8">JCM 18055</strain>
    </source>
</reference>
<sequence>MRRVGGYGRALGAALAVVVVLAGVLVAAVVREAPESGARVDGRWFSRPDGTPFYWLADTAWGLVTGLDDDEAASYLGTRADQGFTVVRTALVRPGAARDREGNAAFAGHLGAPTEAYWERVDGLVRSAAAEGVTLALAPVWSDGLAGSLVTERNAREYGSFLGARYGDASVVWLTGGDDDGAHDGIWAELVEGLREGGSDAPVAHLPRGSGAARSGGTSAGGGGGAAGEESTVADESETDAADPPGASEDAGDGVGEFDVATESGVGDVAGLDAGAEEAGVVGTEDGAEDAADGADAGDPGGATGIGAASPDVSSAATGSCASSASRADARAAAAGSGKPLLDTTPPAEGEDCAGEGGTDGTTSAHDVRAEAWRAALGGASGATYADSTVSDFAPGWENAVETDGGAQLGVLKRVLESRPYRLLQPADETLAGTGSAGDARVSAGLASDGSFLVAYTPEGEDVTVDLDMLTAERVRASWVDPRTGEVLEVEEPVDATGVAAFEAPAGTGDERDWVLVLDDEAAGYGAPGTEVLEDPGSGTLAGATEDGATEDGATEDGATEDGAAEDDLADEPDHAVEPDSAGGHGTTDEPPARNRHADDHGGDDRAAEERGDGSDDHPTEQRSDAEHRPEEPREERPSNEKPAEPEPTEPEKPVEPERPAAPEKPAAAPEKPAEPAKSAGGGSATWDSLAACESSGNWAVNTGNGYYGGLQFDSATWSDFGGTHYAPRADQATKEQQIEIAEKVRDRRGGYGSWPACARKLGLPR</sequence>
<dbReference type="Pfam" id="PF12904">
    <property type="entry name" value="Collagen_bind_2"/>
    <property type="match status" value="1"/>
</dbReference>
<feature type="domain" description="Putative collagen-binding" evidence="5">
    <location>
        <begin position="426"/>
        <end position="519"/>
    </location>
</feature>
<evidence type="ECO:0000256" key="2">
    <source>
        <dbReference type="ARBA" id="ARBA00022801"/>
    </source>
</evidence>
<feature type="region of interest" description="Disordered" evidence="3">
    <location>
        <begin position="332"/>
        <end position="364"/>
    </location>
</feature>
<feature type="region of interest" description="Disordered" evidence="3">
    <location>
        <begin position="198"/>
        <end position="259"/>
    </location>
</feature>
<feature type="region of interest" description="Disordered" evidence="3">
    <location>
        <begin position="285"/>
        <end position="320"/>
    </location>
</feature>
<evidence type="ECO:0000313" key="7">
    <source>
        <dbReference type="EMBL" id="GAA4673184.1"/>
    </source>
</evidence>